<keyword evidence="1" id="KW-1133">Transmembrane helix</keyword>
<evidence type="ECO:0000313" key="2">
    <source>
        <dbReference type="EMBL" id="GAQ60754.1"/>
    </source>
</evidence>
<sequence length="41" mass="4245">MTKAGSRGTRTDRHLARVTALAVAVLIGTQWLASVTGHGAL</sequence>
<evidence type="ECO:0000256" key="1">
    <source>
        <dbReference type="SAM" id="Phobius"/>
    </source>
</evidence>
<name>A0A100JJP2_STRSC</name>
<comment type="caution">
    <text evidence="2">The sequence shown here is derived from an EMBL/GenBank/DDBJ whole genome shotgun (WGS) entry which is preliminary data.</text>
</comment>
<dbReference type="EMBL" id="BCMM01000003">
    <property type="protein sequence ID" value="GAQ60754.1"/>
    <property type="molecule type" value="Genomic_DNA"/>
</dbReference>
<proteinExistence type="predicted"/>
<accession>A0A100JJP2</accession>
<reference evidence="3" key="3">
    <citation type="submission" date="2016-02" db="EMBL/GenBank/DDBJ databases">
        <title>Draft genome of pathogenic Streptomyces sp. in Japan.</title>
        <authorList>
            <person name="Tomihama T."/>
            <person name="Ikenaga M."/>
            <person name="Sakai M."/>
            <person name="Okubo T."/>
            <person name="Ikeda S."/>
        </authorList>
    </citation>
    <scope>NUCLEOTIDE SEQUENCE [LARGE SCALE GENOMIC DNA]</scope>
    <source>
        <strain evidence="3">S58</strain>
    </source>
</reference>
<protein>
    <submittedName>
        <fullName evidence="2">Uncharacterized protein</fullName>
    </submittedName>
</protein>
<dbReference type="RefSeq" id="WP_267892292.1">
    <property type="nucleotide sequence ID" value="NZ_BCMM01000003.1"/>
</dbReference>
<dbReference type="Proteomes" id="UP000067448">
    <property type="component" value="Unassembled WGS sequence"/>
</dbReference>
<organism evidence="2 3">
    <name type="scientific">Streptomyces scabiei</name>
    <dbReference type="NCBI Taxonomy" id="1930"/>
    <lineage>
        <taxon>Bacteria</taxon>
        <taxon>Bacillati</taxon>
        <taxon>Actinomycetota</taxon>
        <taxon>Actinomycetes</taxon>
        <taxon>Kitasatosporales</taxon>
        <taxon>Streptomycetaceae</taxon>
        <taxon>Streptomyces</taxon>
    </lineage>
</organism>
<feature type="transmembrane region" description="Helical" evidence="1">
    <location>
        <begin position="15"/>
        <end position="33"/>
    </location>
</feature>
<gene>
    <name evidence="2" type="ORF">SsS58_01096</name>
</gene>
<dbReference type="AlphaFoldDB" id="A0A100JJP2"/>
<evidence type="ECO:0000313" key="3">
    <source>
        <dbReference type="Proteomes" id="UP000067448"/>
    </source>
</evidence>
<keyword evidence="1" id="KW-0812">Transmembrane</keyword>
<reference evidence="3" key="1">
    <citation type="submission" date="2015-11" db="EMBL/GenBank/DDBJ databases">
        <authorList>
            <consortium name="Cross-ministerial Strategic Innovation Promotion Program (SIP) consortium"/>
            <person name="Tomihama T."/>
            <person name="Ikenaga M."/>
            <person name="Sakai M."/>
            <person name="Okubo T."/>
            <person name="Ikeda S."/>
        </authorList>
    </citation>
    <scope>NUCLEOTIDE SEQUENCE [LARGE SCALE GENOMIC DNA]</scope>
    <source>
        <strain evidence="3">S58</strain>
    </source>
</reference>
<keyword evidence="1" id="KW-0472">Membrane</keyword>
<reference evidence="2 3" key="2">
    <citation type="journal article" date="2016" name="Genome Announc.">
        <title>Draft Genome Sequences of Streptomyces scabiei S58, Streptomyces turgidiscabies T45, and Streptomyces acidiscabies a10, the Pathogens of Potato Common Scab, Isolated in Japan.</title>
        <authorList>
            <person name="Tomihama T."/>
            <person name="Nishi Y."/>
            <person name="Sakai M."/>
            <person name="Ikenaga M."/>
            <person name="Okubo T."/>
            <person name="Ikeda S."/>
        </authorList>
    </citation>
    <scope>NUCLEOTIDE SEQUENCE [LARGE SCALE GENOMIC DNA]</scope>
    <source>
        <strain evidence="2 3">S58</strain>
    </source>
</reference>